<dbReference type="AlphaFoldDB" id="A0A4Z2F828"/>
<reference evidence="2 3" key="1">
    <citation type="submission" date="2019-03" db="EMBL/GenBank/DDBJ databases">
        <title>First draft genome of Liparis tanakae, snailfish: a comprehensive survey of snailfish specific genes.</title>
        <authorList>
            <person name="Kim W."/>
            <person name="Song I."/>
            <person name="Jeong J.-H."/>
            <person name="Kim D."/>
            <person name="Kim S."/>
            <person name="Ryu S."/>
            <person name="Song J.Y."/>
            <person name="Lee S.K."/>
        </authorList>
    </citation>
    <scope>NUCLEOTIDE SEQUENCE [LARGE SCALE GENOMIC DNA]</scope>
    <source>
        <tissue evidence="2">Muscle</tissue>
    </source>
</reference>
<evidence type="ECO:0000313" key="3">
    <source>
        <dbReference type="Proteomes" id="UP000314294"/>
    </source>
</evidence>
<sequence length="163" mass="17431">MAGGEVAEVAGGANGSPVFGSHRYALRITRSAARYLTTTSAARREEDRPLGEVHVPPAPLRPRRSGDSGHFSSSVEKKTENTPCCTIILHHPPSSSAKSKDELFTRPSGAALRTQRRYHGGASMWIHRWTPTNAGTQRDPSAPPLNLIGAGLPSGNRANCLAR</sequence>
<gene>
    <name evidence="2" type="ORF">EYF80_052803</name>
</gene>
<protein>
    <submittedName>
        <fullName evidence="2">Uncharacterized protein</fullName>
    </submittedName>
</protein>
<dbReference type="EMBL" id="SRLO01001542">
    <property type="protein sequence ID" value="TNN37033.1"/>
    <property type="molecule type" value="Genomic_DNA"/>
</dbReference>
<keyword evidence="3" id="KW-1185">Reference proteome</keyword>
<dbReference type="Proteomes" id="UP000314294">
    <property type="component" value="Unassembled WGS sequence"/>
</dbReference>
<evidence type="ECO:0000256" key="1">
    <source>
        <dbReference type="SAM" id="MobiDB-lite"/>
    </source>
</evidence>
<feature type="region of interest" description="Disordered" evidence="1">
    <location>
        <begin position="131"/>
        <end position="153"/>
    </location>
</feature>
<evidence type="ECO:0000313" key="2">
    <source>
        <dbReference type="EMBL" id="TNN37033.1"/>
    </source>
</evidence>
<name>A0A4Z2F828_9TELE</name>
<accession>A0A4Z2F828</accession>
<feature type="region of interest" description="Disordered" evidence="1">
    <location>
        <begin position="39"/>
        <end position="79"/>
    </location>
</feature>
<feature type="compositionally biased region" description="Basic and acidic residues" evidence="1">
    <location>
        <begin position="42"/>
        <end position="51"/>
    </location>
</feature>
<proteinExistence type="predicted"/>
<comment type="caution">
    <text evidence="2">The sequence shown here is derived from an EMBL/GenBank/DDBJ whole genome shotgun (WGS) entry which is preliminary data.</text>
</comment>
<organism evidence="2 3">
    <name type="scientific">Liparis tanakae</name>
    <name type="common">Tanaka's snailfish</name>
    <dbReference type="NCBI Taxonomy" id="230148"/>
    <lineage>
        <taxon>Eukaryota</taxon>
        <taxon>Metazoa</taxon>
        <taxon>Chordata</taxon>
        <taxon>Craniata</taxon>
        <taxon>Vertebrata</taxon>
        <taxon>Euteleostomi</taxon>
        <taxon>Actinopterygii</taxon>
        <taxon>Neopterygii</taxon>
        <taxon>Teleostei</taxon>
        <taxon>Neoteleostei</taxon>
        <taxon>Acanthomorphata</taxon>
        <taxon>Eupercaria</taxon>
        <taxon>Perciformes</taxon>
        <taxon>Cottioidei</taxon>
        <taxon>Cottales</taxon>
        <taxon>Liparidae</taxon>
        <taxon>Liparis</taxon>
    </lineage>
</organism>